<dbReference type="EMBL" id="JADBDY010000001">
    <property type="protein sequence ID" value="MBE1458716.1"/>
    <property type="molecule type" value="Genomic_DNA"/>
</dbReference>
<reference evidence="2 3" key="1">
    <citation type="submission" date="2020-10" db="EMBL/GenBank/DDBJ databases">
        <title>Sequencing the genomes of 1000 actinobacteria strains.</title>
        <authorList>
            <person name="Klenk H.-P."/>
        </authorList>
    </citation>
    <scope>NUCLEOTIDE SEQUENCE [LARGE SCALE GENOMIC DNA]</scope>
    <source>
        <strain evidence="2 3">DSM 45157</strain>
    </source>
</reference>
<evidence type="ECO:0000259" key="1">
    <source>
        <dbReference type="Pfam" id="PF13592"/>
    </source>
</evidence>
<dbReference type="Pfam" id="PF13592">
    <property type="entry name" value="HTH_33"/>
    <property type="match status" value="1"/>
</dbReference>
<organism evidence="2 3">
    <name type="scientific">Nocardiopsis terrae</name>
    <dbReference type="NCBI Taxonomy" id="372655"/>
    <lineage>
        <taxon>Bacteria</taxon>
        <taxon>Bacillati</taxon>
        <taxon>Actinomycetota</taxon>
        <taxon>Actinomycetes</taxon>
        <taxon>Streptosporangiales</taxon>
        <taxon>Nocardiopsidaceae</taxon>
        <taxon>Nocardiopsis</taxon>
    </lineage>
</organism>
<keyword evidence="3" id="KW-1185">Reference proteome</keyword>
<feature type="domain" description="Winged helix-turn helix" evidence="1">
    <location>
        <begin position="60"/>
        <end position="116"/>
    </location>
</feature>
<sequence>MLGVTPESVRRWQRQMEQGGVAALRRRPPTGRPRKLTDKQVEQIRVALEEGALAHGFASDLWTLERVGLVAEQRTGVCLSRASVWRLLTQKLGWSLQRPQRKAVERDESEIARWVAHEWPRIKRGP</sequence>
<dbReference type="InterPro" id="IPR025959">
    <property type="entry name" value="Winged_HTH_dom"/>
</dbReference>
<dbReference type="Proteomes" id="UP000598217">
    <property type="component" value="Unassembled WGS sequence"/>
</dbReference>
<proteinExistence type="predicted"/>
<evidence type="ECO:0000313" key="2">
    <source>
        <dbReference type="EMBL" id="MBE1458716.1"/>
    </source>
</evidence>
<dbReference type="SUPFAM" id="SSF46689">
    <property type="entry name" value="Homeodomain-like"/>
    <property type="match status" value="1"/>
</dbReference>
<name>A0ABR9HI77_9ACTN</name>
<evidence type="ECO:0000313" key="3">
    <source>
        <dbReference type="Proteomes" id="UP000598217"/>
    </source>
</evidence>
<gene>
    <name evidence="2" type="ORF">H4W79_002930</name>
</gene>
<comment type="caution">
    <text evidence="2">The sequence shown here is derived from an EMBL/GenBank/DDBJ whole genome shotgun (WGS) entry which is preliminary data.</text>
</comment>
<dbReference type="InterPro" id="IPR009057">
    <property type="entry name" value="Homeodomain-like_sf"/>
</dbReference>
<dbReference type="Pfam" id="PF13551">
    <property type="entry name" value="HTH_29"/>
    <property type="match status" value="1"/>
</dbReference>
<protein>
    <submittedName>
        <fullName evidence="2">Transposase</fullName>
    </submittedName>
</protein>
<accession>A0ABR9HI77</accession>